<organism evidence="2 3">
    <name type="scientific">Decorospora gaudefroyi</name>
    <dbReference type="NCBI Taxonomy" id="184978"/>
    <lineage>
        <taxon>Eukaryota</taxon>
        <taxon>Fungi</taxon>
        <taxon>Dikarya</taxon>
        <taxon>Ascomycota</taxon>
        <taxon>Pezizomycotina</taxon>
        <taxon>Dothideomycetes</taxon>
        <taxon>Pleosporomycetidae</taxon>
        <taxon>Pleosporales</taxon>
        <taxon>Pleosporineae</taxon>
        <taxon>Pleosporaceae</taxon>
        <taxon>Decorospora</taxon>
    </lineage>
</organism>
<gene>
    <name evidence="2" type="ORF">BDW02DRAFT_490397</name>
</gene>
<proteinExistence type="predicted"/>
<protein>
    <submittedName>
        <fullName evidence="2">Uncharacterized protein</fullName>
    </submittedName>
</protein>
<dbReference type="GO" id="GO:0005576">
    <property type="term" value="C:extracellular region"/>
    <property type="evidence" value="ECO:0007669"/>
    <property type="project" value="TreeGrafter"/>
</dbReference>
<dbReference type="OrthoDB" id="2099887at2759"/>
<name>A0A6A5KRI2_9PLEO</name>
<feature type="signal peptide" evidence="1">
    <location>
        <begin position="1"/>
        <end position="16"/>
    </location>
</feature>
<sequence>MKWATLSTALLPLVAAHGFTHEQYASGEVMDLMMAGKEAMWAEQRAAGAYDNKRWNGFHKKRSHKNKIACKNGRVEAVKGDADQTYRCKNVDLYDFKTHDELGDPIGEGSGSWGWSHRGRDFIAIGQTYGASFSEVTKDGQLEYLGRLPAQNDSVIWREIKVVRDSLIVGSEGTGHHVQVFDLKKLLKLSPKKPKVFDIVADVALVDIDQGVRGRTHTVVANEERNYAVACGAGGRPGRNDTCAGGPMFINMDDPTKPYVEGCAGQDGYTHDAQCIVYRGPHKKYYGRDICYGYNEDTLTIYDATNKKGDGNAGAIISRTPYVGASYTHQGWVLDPMWQTHLVMDDELDEGQIDPNRTAVGSPAADGFAVTYIWDIQNLEAPKVTGYYKTTTRSVDHNQYVYDGLDYQSNYQAGLRILDVSSIPKFPDGSKVKEIGYFDVYPPDDMKPGGGDALWNGGTWSAYTFESGYVVVNTIDRGVFVVKQADVRGHRRGKGKYWNKWW</sequence>
<dbReference type="InterPro" id="IPR027589">
    <property type="entry name" value="Choice_anch_B"/>
</dbReference>
<dbReference type="PANTHER" id="PTHR38787">
    <property type="entry name" value="REGULATORY P DOMAIN-CONTAINING PROTEIN"/>
    <property type="match status" value="1"/>
</dbReference>
<keyword evidence="3" id="KW-1185">Reference proteome</keyword>
<dbReference type="AlphaFoldDB" id="A0A6A5KRI2"/>
<dbReference type="Proteomes" id="UP000800040">
    <property type="component" value="Unassembled WGS sequence"/>
</dbReference>
<accession>A0A6A5KRI2</accession>
<dbReference type="EMBL" id="ML975257">
    <property type="protein sequence ID" value="KAF1837861.1"/>
    <property type="molecule type" value="Genomic_DNA"/>
</dbReference>
<evidence type="ECO:0000313" key="3">
    <source>
        <dbReference type="Proteomes" id="UP000800040"/>
    </source>
</evidence>
<feature type="chain" id="PRO_5025458635" evidence="1">
    <location>
        <begin position="17"/>
        <end position="502"/>
    </location>
</feature>
<evidence type="ECO:0000313" key="2">
    <source>
        <dbReference type="EMBL" id="KAF1837861.1"/>
    </source>
</evidence>
<dbReference type="PANTHER" id="PTHR38787:SF3">
    <property type="entry name" value="REGULATORY P DOMAIN-CONTAINING PROTEIN"/>
    <property type="match status" value="1"/>
</dbReference>
<keyword evidence="1" id="KW-0732">Signal</keyword>
<reference evidence="2" key="1">
    <citation type="submission" date="2020-01" db="EMBL/GenBank/DDBJ databases">
        <authorList>
            <consortium name="DOE Joint Genome Institute"/>
            <person name="Haridas S."/>
            <person name="Albert R."/>
            <person name="Binder M."/>
            <person name="Bloem J."/>
            <person name="Labutti K."/>
            <person name="Salamov A."/>
            <person name="Andreopoulos B."/>
            <person name="Baker S.E."/>
            <person name="Barry K."/>
            <person name="Bills G."/>
            <person name="Bluhm B.H."/>
            <person name="Cannon C."/>
            <person name="Castanera R."/>
            <person name="Culley D.E."/>
            <person name="Daum C."/>
            <person name="Ezra D."/>
            <person name="Gonzalez J.B."/>
            <person name="Henrissat B."/>
            <person name="Kuo A."/>
            <person name="Liang C."/>
            <person name="Lipzen A."/>
            <person name="Lutzoni F."/>
            <person name="Magnuson J."/>
            <person name="Mondo S."/>
            <person name="Nolan M."/>
            <person name="Ohm R."/>
            <person name="Pangilinan J."/>
            <person name="Park H.-J."/>
            <person name="Ramirez L."/>
            <person name="Alfaro M."/>
            <person name="Sun H."/>
            <person name="Tritt A."/>
            <person name="Yoshinaga Y."/>
            <person name="Zwiers L.-H."/>
            <person name="Turgeon B.G."/>
            <person name="Goodwin S.B."/>
            <person name="Spatafora J.W."/>
            <person name="Crous P.W."/>
            <person name="Grigoriev I.V."/>
        </authorList>
    </citation>
    <scope>NUCLEOTIDE SEQUENCE</scope>
    <source>
        <strain evidence="2">P77</strain>
    </source>
</reference>
<evidence type="ECO:0000256" key="1">
    <source>
        <dbReference type="SAM" id="SignalP"/>
    </source>
</evidence>
<dbReference type="NCBIfam" id="TIGR04312">
    <property type="entry name" value="choice_anch_B"/>
    <property type="match status" value="1"/>
</dbReference>